<dbReference type="InterPro" id="IPR005662">
    <property type="entry name" value="GTPase_Era-like"/>
</dbReference>
<dbReference type="Pfam" id="PF01926">
    <property type="entry name" value="MMR_HSR1"/>
    <property type="match status" value="1"/>
</dbReference>
<feature type="region of interest" description="Disordered" evidence="9">
    <location>
        <begin position="1"/>
        <end position="44"/>
    </location>
</feature>
<name>A0ABT9HFT9_9GAMM</name>
<evidence type="ECO:0000256" key="6">
    <source>
        <dbReference type="HAMAP-Rule" id="MF_00367"/>
    </source>
</evidence>
<dbReference type="InterPro" id="IPR006073">
    <property type="entry name" value="GTP-bd"/>
</dbReference>
<comment type="caution">
    <text evidence="12">The sequence shown here is derived from an EMBL/GenBank/DDBJ whole genome shotgun (WGS) entry which is preliminary data.</text>
</comment>
<comment type="function">
    <text evidence="6">An essential GTPase that binds both GDP and GTP, with rapid nucleotide exchange. Plays a role in 16S rRNA processing and 30S ribosomal subunit biogenesis and possibly also in cell cycle regulation and energy metabolism.</text>
</comment>
<feature type="compositionally biased region" description="Polar residues" evidence="9">
    <location>
        <begin position="16"/>
        <end position="32"/>
    </location>
</feature>
<evidence type="ECO:0000256" key="3">
    <source>
        <dbReference type="ARBA" id="ARBA00022741"/>
    </source>
</evidence>
<evidence type="ECO:0000256" key="2">
    <source>
        <dbReference type="ARBA" id="ARBA00020484"/>
    </source>
</evidence>
<keyword evidence="4 6" id="KW-0694">RNA-binding</keyword>
<dbReference type="SUPFAM" id="SSF54814">
    <property type="entry name" value="Prokaryotic type KH domain (KH-domain type II)"/>
    <property type="match status" value="1"/>
</dbReference>
<evidence type="ECO:0000313" key="13">
    <source>
        <dbReference type="Proteomes" id="UP001228171"/>
    </source>
</evidence>
<keyword evidence="6" id="KW-1003">Cell membrane</keyword>
<dbReference type="InterPro" id="IPR027417">
    <property type="entry name" value="P-loop_NTPase"/>
</dbReference>
<dbReference type="EMBL" id="JAVAJI010000008">
    <property type="protein sequence ID" value="MDP4544632.1"/>
    <property type="molecule type" value="Genomic_DNA"/>
</dbReference>
<evidence type="ECO:0000256" key="5">
    <source>
        <dbReference type="ARBA" id="ARBA00023134"/>
    </source>
</evidence>
<evidence type="ECO:0000256" key="9">
    <source>
        <dbReference type="SAM" id="MobiDB-lite"/>
    </source>
</evidence>
<comment type="subunit">
    <text evidence="6">Monomer.</text>
</comment>
<feature type="region of interest" description="G1" evidence="7">
    <location>
        <begin position="101"/>
        <end position="108"/>
    </location>
</feature>
<dbReference type="InterPro" id="IPR009019">
    <property type="entry name" value="KH_sf_prok-type"/>
</dbReference>
<dbReference type="NCBIfam" id="TIGR00436">
    <property type="entry name" value="era"/>
    <property type="match status" value="1"/>
</dbReference>
<keyword evidence="6" id="KW-0699">rRNA-binding</keyword>
<evidence type="ECO:0000256" key="7">
    <source>
        <dbReference type="PROSITE-ProRule" id="PRU01050"/>
    </source>
</evidence>
<gene>
    <name evidence="6 12" type="primary">era</name>
    <name evidence="12" type="ORF">Q8P09_06030</name>
</gene>
<proteinExistence type="inferred from homology"/>
<evidence type="ECO:0000259" key="10">
    <source>
        <dbReference type="PROSITE" id="PS50823"/>
    </source>
</evidence>
<evidence type="ECO:0000256" key="8">
    <source>
        <dbReference type="RuleBase" id="RU003761"/>
    </source>
</evidence>
<keyword evidence="6" id="KW-0963">Cytoplasm</keyword>
<dbReference type="PANTHER" id="PTHR42698:SF1">
    <property type="entry name" value="GTPASE ERA, MITOCHONDRIAL"/>
    <property type="match status" value="1"/>
</dbReference>
<keyword evidence="3 6" id="KW-0547">Nucleotide-binding</keyword>
<comment type="similarity">
    <text evidence="1 6 7 8">Belongs to the TRAFAC class TrmE-Era-EngA-EngB-Septin-like GTPase superfamily. Era GTPase family.</text>
</comment>
<dbReference type="NCBIfam" id="TIGR00231">
    <property type="entry name" value="small_GTP"/>
    <property type="match status" value="1"/>
</dbReference>
<feature type="binding site" evidence="6">
    <location>
        <begin position="101"/>
        <end position="108"/>
    </location>
    <ligand>
        <name>GTP</name>
        <dbReference type="ChEBI" id="CHEBI:37565"/>
    </ligand>
</feature>
<keyword evidence="5 6" id="KW-0342">GTP-binding</keyword>
<keyword evidence="13" id="KW-1185">Reference proteome</keyword>
<organism evidence="12 13">
    <name type="scientific">Psychrobacter faecalis</name>
    <dbReference type="NCBI Taxonomy" id="180588"/>
    <lineage>
        <taxon>Bacteria</taxon>
        <taxon>Pseudomonadati</taxon>
        <taxon>Pseudomonadota</taxon>
        <taxon>Gammaproteobacteria</taxon>
        <taxon>Moraxellales</taxon>
        <taxon>Moraxellaceae</taxon>
        <taxon>Psychrobacter</taxon>
    </lineage>
</organism>
<feature type="binding site" evidence="6">
    <location>
        <begin position="148"/>
        <end position="152"/>
    </location>
    <ligand>
        <name>GTP</name>
        <dbReference type="ChEBI" id="CHEBI:37565"/>
    </ligand>
</feature>
<dbReference type="InterPro" id="IPR030388">
    <property type="entry name" value="G_ERA_dom"/>
</dbReference>
<dbReference type="Gene3D" id="3.30.300.20">
    <property type="match status" value="1"/>
</dbReference>
<feature type="region of interest" description="G2" evidence="7">
    <location>
        <begin position="127"/>
        <end position="131"/>
    </location>
</feature>
<dbReference type="SUPFAM" id="SSF52540">
    <property type="entry name" value="P-loop containing nucleoside triphosphate hydrolases"/>
    <property type="match status" value="1"/>
</dbReference>
<reference evidence="12 13" key="1">
    <citation type="submission" date="2023-08" db="EMBL/GenBank/DDBJ databases">
        <authorList>
            <person name="Kumar R."/>
        </authorList>
    </citation>
    <scope>NUCLEOTIDE SEQUENCE [LARGE SCALE GENOMIC DNA]</scope>
    <source>
        <strain evidence="12 13">LUR13</strain>
    </source>
</reference>
<protein>
    <recommendedName>
        <fullName evidence="2 6">GTPase Era</fullName>
    </recommendedName>
</protein>
<feature type="region of interest" description="G5" evidence="7">
    <location>
        <begin position="240"/>
        <end position="242"/>
    </location>
</feature>
<dbReference type="NCBIfam" id="NF000908">
    <property type="entry name" value="PRK00089.1"/>
    <property type="match status" value="1"/>
</dbReference>
<feature type="domain" description="Era-type G" evidence="11">
    <location>
        <begin position="93"/>
        <end position="261"/>
    </location>
</feature>
<dbReference type="CDD" id="cd04163">
    <property type="entry name" value="Era"/>
    <property type="match status" value="1"/>
</dbReference>
<dbReference type="PANTHER" id="PTHR42698">
    <property type="entry name" value="GTPASE ERA"/>
    <property type="match status" value="1"/>
</dbReference>
<dbReference type="PROSITE" id="PS51713">
    <property type="entry name" value="G_ERA"/>
    <property type="match status" value="1"/>
</dbReference>
<accession>A0ABT9HFT9</accession>
<evidence type="ECO:0000259" key="11">
    <source>
        <dbReference type="PROSITE" id="PS51713"/>
    </source>
</evidence>
<feature type="region of interest" description="G4" evidence="7">
    <location>
        <begin position="210"/>
        <end position="213"/>
    </location>
</feature>
<feature type="region of interest" description="G3" evidence="7">
    <location>
        <begin position="148"/>
        <end position="151"/>
    </location>
</feature>
<keyword evidence="6" id="KW-0472">Membrane</keyword>
<dbReference type="InterPro" id="IPR005225">
    <property type="entry name" value="Small_GTP-bd"/>
</dbReference>
<comment type="subcellular location">
    <subcellularLocation>
        <location evidence="6">Cytoplasm</location>
    </subcellularLocation>
    <subcellularLocation>
        <location evidence="6">Cell membrane</location>
        <topology evidence="6">Peripheral membrane protein</topology>
    </subcellularLocation>
</comment>
<dbReference type="Pfam" id="PF07650">
    <property type="entry name" value="KH_2"/>
    <property type="match status" value="1"/>
</dbReference>
<feature type="binding site" evidence="6">
    <location>
        <begin position="210"/>
        <end position="213"/>
    </location>
    <ligand>
        <name>GTP</name>
        <dbReference type="ChEBI" id="CHEBI:37565"/>
    </ligand>
</feature>
<dbReference type="PRINTS" id="PR00326">
    <property type="entry name" value="GTP1OBG"/>
</dbReference>
<dbReference type="CDD" id="cd22534">
    <property type="entry name" value="KH-II_Era"/>
    <property type="match status" value="1"/>
</dbReference>
<feature type="domain" description="KH type-2" evidence="10">
    <location>
        <begin position="328"/>
        <end position="380"/>
    </location>
</feature>
<evidence type="ECO:0000256" key="1">
    <source>
        <dbReference type="ARBA" id="ARBA00007921"/>
    </source>
</evidence>
<dbReference type="InterPro" id="IPR015946">
    <property type="entry name" value="KH_dom-like_a/b"/>
</dbReference>
<dbReference type="InterPro" id="IPR004044">
    <property type="entry name" value="KH_dom_type_2"/>
</dbReference>
<evidence type="ECO:0000313" key="12">
    <source>
        <dbReference type="EMBL" id="MDP4544632.1"/>
    </source>
</evidence>
<dbReference type="HAMAP" id="MF_00367">
    <property type="entry name" value="GTPase_Era"/>
    <property type="match status" value="1"/>
</dbReference>
<dbReference type="Gene3D" id="3.40.50.300">
    <property type="entry name" value="P-loop containing nucleotide triphosphate hydrolases"/>
    <property type="match status" value="1"/>
</dbReference>
<dbReference type="Proteomes" id="UP001228171">
    <property type="component" value="Unassembled WGS sequence"/>
</dbReference>
<dbReference type="PROSITE" id="PS50823">
    <property type="entry name" value="KH_TYPE_2"/>
    <property type="match status" value="1"/>
</dbReference>
<evidence type="ECO:0000256" key="4">
    <source>
        <dbReference type="ARBA" id="ARBA00022884"/>
    </source>
</evidence>
<sequence length="394" mass="43899">MSNQHDLPLNNEDNAKNMTENPDMSSSQSATAANGVVQDDGQKNNARLNDAKLTVDSSEDENNAIEDNVLENDLAIEEFFSSNNNAHIAEGFKAGYVAIVGRPNVGKSTLMNHLLGQKLSITSRKPQTTRHRIHGILSNDEMQAVFVDTPGIHRNEVRAINERMNKAAVSALVDVDLVLFVVDSDQWRDDDLLTLQKLGDTNLTVVLVINKADTLKDKGSVLPLIETFNESFDFADIVPVSALKNQNLDRLQEVIASHLPIADPIYDSEQITDRSERFLASEIIREKIMRSAGDEVPYDLTVQIDGFKDEAAHIDPKTGRPRKAVTFIDATIYVERSGQKAIVIGDKGQRIKQVGMDARKDMEQLFDKKIMLTLWVKVKRGWSDDERALTSLGY</sequence>
<keyword evidence="6" id="KW-0690">Ribosome biogenesis</keyword>